<feature type="domain" description="N-acetyltransferase" evidence="1">
    <location>
        <begin position="3"/>
        <end position="137"/>
    </location>
</feature>
<dbReference type="Proteomes" id="UP000823485">
    <property type="component" value="Unassembled WGS sequence"/>
</dbReference>
<keyword evidence="3" id="KW-1185">Reference proteome</keyword>
<evidence type="ECO:0000313" key="2">
    <source>
        <dbReference type="EMBL" id="MBM7715010.1"/>
    </source>
</evidence>
<name>A0ABS2R6L2_9BACI</name>
<gene>
    <name evidence="2" type="ORF">JOC94_001982</name>
</gene>
<reference evidence="2 3" key="1">
    <citation type="submission" date="2021-01" db="EMBL/GenBank/DDBJ databases">
        <title>Genomic Encyclopedia of Type Strains, Phase IV (KMG-IV): sequencing the most valuable type-strain genomes for metagenomic binning, comparative biology and taxonomic classification.</title>
        <authorList>
            <person name="Goeker M."/>
        </authorList>
    </citation>
    <scope>NUCLEOTIDE SEQUENCE [LARGE SCALE GENOMIC DNA]</scope>
    <source>
        <strain evidence="2 3">DSM 105453</strain>
    </source>
</reference>
<dbReference type="CDD" id="cd04301">
    <property type="entry name" value="NAT_SF"/>
    <property type="match status" value="1"/>
</dbReference>
<dbReference type="PANTHER" id="PTHR43233">
    <property type="entry name" value="FAMILY N-ACETYLTRANSFERASE, PUTATIVE (AFU_ORTHOLOGUE AFUA_6G03350)-RELATED"/>
    <property type="match status" value="1"/>
</dbReference>
<dbReference type="PANTHER" id="PTHR43233:SF1">
    <property type="entry name" value="FAMILY N-ACETYLTRANSFERASE, PUTATIVE (AFU_ORTHOLOGUE AFUA_6G03350)-RELATED"/>
    <property type="match status" value="1"/>
</dbReference>
<dbReference type="PROSITE" id="PS51186">
    <property type="entry name" value="GNAT"/>
    <property type="match status" value="1"/>
</dbReference>
<dbReference type="RefSeq" id="WP_139345688.1">
    <property type="nucleotide sequence ID" value="NZ_JAFBFH010000011.1"/>
</dbReference>
<organism evidence="2 3">
    <name type="scientific">Siminovitchia thermophila</name>
    <dbReference type="NCBI Taxonomy" id="1245522"/>
    <lineage>
        <taxon>Bacteria</taxon>
        <taxon>Bacillati</taxon>
        <taxon>Bacillota</taxon>
        <taxon>Bacilli</taxon>
        <taxon>Bacillales</taxon>
        <taxon>Bacillaceae</taxon>
        <taxon>Siminovitchia</taxon>
    </lineage>
</organism>
<dbReference type="Gene3D" id="3.40.630.30">
    <property type="match status" value="1"/>
</dbReference>
<evidence type="ECO:0000313" key="3">
    <source>
        <dbReference type="Proteomes" id="UP000823485"/>
    </source>
</evidence>
<dbReference type="Pfam" id="PF00583">
    <property type="entry name" value="Acetyltransf_1"/>
    <property type="match status" value="1"/>
</dbReference>
<sequence length="137" mass="16036">MNYKVIINIPISNNEVPELREHIGWGRRDDDYPILFERCNFWAGVRGKNNKLIAFGYVCGKGLKHGYMEDIIVHPQYQGRGIGVELVKELLRESERFGLRIVTVSYEENKTSFYKAYGFNLVQEDYGNHRNKNSYLN</sequence>
<dbReference type="InterPro" id="IPR016181">
    <property type="entry name" value="Acyl_CoA_acyltransferase"/>
</dbReference>
<dbReference type="InterPro" id="IPR000182">
    <property type="entry name" value="GNAT_dom"/>
</dbReference>
<dbReference type="InterPro" id="IPR053144">
    <property type="entry name" value="Acetyltransferase_Butenolide"/>
</dbReference>
<proteinExistence type="predicted"/>
<protein>
    <submittedName>
        <fullName evidence="2">Ribosomal protein S18 acetylase RimI-like enzyme</fullName>
    </submittedName>
</protein>
<dbReference type="SUPFAM" id="SSF55729">
    <property type="entry name" value="Acyl-CoA N-acyltransferases (Nat)"/>
    <property type="match status" value="1"/>
</dbReference>
<accession>A0ABS2R6L2</accession>
<dbReference type="EMBL" id="JAFBFH010000011">
    <property type="protein sequence ID" value="MBM7715010.1"/>
    <property type="molecule type" value="Genomic_DNA"/>
</dbReference>
<evidence type="ECO:0000259" key="1">
    <source>
        <dbReference type="PROSITE" id="PS51186"/>
    </source>
</evidence>
<comment type="caution">
    <text evidence="2">The sequence shown here is derived from an EMBL/GenBank/DDBJ whole genome shotgun (WGS) entry which is preliminary data.</text>
</comment>